<accession>A0A2Z6N6G5</accession>
<sequence>MFAATAIRESNCERTIQRQPIFGMDEMLTGKGQGKPTLSLRRDISPPSTGTGIRRTNPVSYA</sequence>
<feature type="region of interest" description="Disordered" evidence="1">
    <location>
        <begin position="23"/>
        <end position="62"/>
    </location>
</feature>
<dbReference type="Proteomes" id="UP000242715">
    <property type="component" value="Unassembled WGS sequence"/>
</dbReference>
<dbReference type="AlphaFoldDB" id="A0A2Z6N6G5"/>
<keyword evidence="3" id="KW-1185">Reference proteome</keyword>
<protein>
    <submittedName>
        <fullName evidence="2">Uncharacterized protein</fullName>
    </submittedName>
</protein>
<gene>
    <name evidence="2" type="ORF">TSUD_295410</name>
</gene>
<proteinExistence type="predicted"/>
<evidence type="ECO:0000313" key="2">
    <source>
        <dbReference type="EMBL" id="GAU39386.1"/>
    </source>
</evidence>
<reference evidence="3" key="1">
    <citation type="journal article" date="2017" name="Front. Plant Sci.">
        <title>Climate Clever Clovers: New Paradigm to Reduce the Environmental Footprint of Ruminants by Breeding Low Methanogenic Forages Utilizing Haplotype Variation.</title>
        <authorList>
            <person name="Kaur P."/>
            <person name="Appels R."/>
            <person name="Bayer P.E."/>
            <person name="Keeble-Gagnere G."/>
            <person name="Wang J."/>
            <person name="Hirakawa H."/>
            <person name="Shirasawa K."/>
            <person name="Vercoe P."/>
            <person name="Stefanova K."/>
            <person name="Durmic Z."/>
            <person name="Nichols P."/>
            <person name="Revell C."/>
            <person name="Isobe S.N."/>
            <person name="Edwards D."/>
            <person name="Erskine W."/>
        </authorList>
    </citation>
    <scope>NUCLEOTIDE SEQUENCE [LARGE SCALE GENOMIC DNA]</scope>
    <source>
        <strain evidence="3">cv. Daliak</strain>
    </source>
</reference>
<organism evidence="2 3">
    <name type="scientific">Trifolium subterraneum</name>
    <name type="common">Subterranean clover</name>
    <dbReference type="NCBI Taxonomy" id="3900"/>
    <lineage>
        <taxon>Eukaryota</taxon>
        <taxon>Viridiplantae</taxon>
        <taxon>Streptophyta</taxon>
        <taxon>Embryophyta</taxon>
        <taxon>Tracheophyta</taxon>
        <taxon>Spermatophyta</taxon>
        <taxon>Magnoliopsida</taxon>
        <taxon>eudicotyledons</taxon>
        <taxon>Gunneridae</taxon>
        <taxon>Pentapetalae</taxon>
        <taxon>rosids</taxon>
        <taxon>fabids</taxon>
        <taxon>Fabales</taxon>
        <taxon>Fabaceae</taxon>
        <taxon>Papilionoideae</taxon>
        <taxon>50 kb inversion clade</taxon>
        <taxon>NPAAA clade</taxon>
        <taxon>Hologalegina</taxon>
        <taxon>IRL clade</taxon>
        <taxon>Trifolieae</taxon>
        <taxon>Trifolium</taxon>
    </lineage>
</organism>
<evidence type="ECO:0000313" key="3">
    <source>
        <dbReference type="Proteomes" id="UP000242715"/>
    </source>
</evidence>
<name>A0A2Z6N6G5_TRISU</name>
<dbReference type="EMBL" id="DF973759">
    <property type="protein sequence ID" value="GAU39386.1"/>
    <property type="molecule type" value="Genomic_DNA"/>
</dbReference>
<evidence type="ECO:0000256" key="1">
    <source>
        <dbReference type="SAM" id="MobiDB-lite"/>
    </source>
</evidence>